<dbReference type="AlphaFoldDB" id="A0A4R1CCZ1"/>
<evidence type="ECO:0000313" key="2">
    <source>
        <dbReference type="EMBL" id="TCJ28045.1"/>
    </source>
</evidence>
<proteinExistence type="predicted"/>
<name>A0A4R1CCZ1_9ACTN</name>
<sequence length="173" mass="18639">MLLAAAEAALLARAPFTYDDVGATRGALPAGYRQLEQTRRLRGRTFAEAAELVLTWQLHERSGLRVAADGPKVGDGAVVVLGFGVGPARLPIPCRVAYVVDEPGRVGFAYGTLPGHPEEGEELFLVESLADGGVQLTVRVFSRPATRLARIGGPMTRAVQNWMTRRYLRALDA</sequence>
<dbReference type="SUPFAM" id="SSF55961">
    <property type="entry name" value="Bet v1-like"/>
    <property type="match status" value="1"/>
</dbReference>
<dbReference type="InterPro" id="IPR014457">
    <property type="entry name" value="UCP010260"/>
</dbReference>
<dbReference type="RefSeq" id="WP_131583183.1">
    <property type="nucleotide sequence ID" value="NZ_SJZJ01000012.1"/>
</dbReference>
<gene>
    <name evidence="2" type="ORF">EPD65_08645</name>
</gene>
<comment type="caution">
    <text evidence="2">The sequence shown here is derived from an EMBL/GenBank/DDBJ whole genome shotgun (WGS) entry which is preliminary data.</text>
</comment>
<evidence type="ECO:0000259" key="1">
    <source>
        <dbReference type="Pfam" id="PF09348"/>
    </source>
</evidence>
<dbReference type="Proteomes" id="UP000295453">
    <property type="component" value="Unassembled WGS sequence"/>
</dbReference>
<dbReference type="EMBL" id="SJZJ01000012">
    <property type="protein sequence ID" value="TCJ28045.1"/>
    <property type="molecule type" value="Genomic_DNA"/>
</dbReference>
<feature type="domain" description="DUF1990" evidence="1">
    <location>
        <begin position="17"/>
        <end position="170"/>
    </location>
</feature>
<dbReference type="OrthoDB" id="120660at2"/>
<dbReference type="Pfam" id="PF09348">
    <property type="entry name" value="DUF1990"/>
    <property type="match status" value="1"/>
</dbReference>
<dbReference type="PANTHER" id="PTHR34202">
    <property type="entry name" value="UPF0548 PROTEIN"/>
    <property type="match status" value="1"/>
</dbReference>
<dbReference type="InterPro" id="IPR018960">
    <property type="entry name" value="DUF1990"/>
</dbReference>
<evidence type="ECO:0000313" key="3">
    <source>
        <dbReference type="Proteomes" id="UP000295453"/>
    </source>
</evidence>
<accession>A0A4R1CCZ1</accession>
<reference evidence="2 3" key="1">
    <citation type="submission" date="2019-03" db="EMBL/GenBank/DDBJ databases">
        <authorList>
            <person name="Kim M.K.M."/>
        </authorList>
    </citation>
    <scope>NUCLEOTIDE SEQUENCE [LARGE SCALE GENOMIC DNA]</scope>
    <source>
        <strain evidence="2 3">18JY15-6</strain>
    </source>
</reference>
<protein>
    <submittedName>
        <fullName evidence="2">DUF1990 domain-containing protein</fullName>
    </submittedName>
</protein>
<keyword evidence="3" id="KW-1185">Reference proteome</keyword>
<dbReference type="PIRSF" id="PIRSF010260">
    <property type="entry name" value="UCP010260"/>
    <property type="match status" value="1"/>
</dbReference>
<organism evidence="2 3">
    <name type="scientific">Nocardioides jejuensis</name>
    <dbReference type="NCBI Taxonomy" id="2502782"/>
    <lineage>
        <taxon>Bacteria</taxon>
        <taxon>Bacillati</taxon>
        <taxon>Actinomycetota</taxon>
        <taxon>Actinomycetes</taxon>
        <taxon>Propionibacteriales</taxon>
        <taxon>Nocardioidaceae</taxon>
        <taxon>Nocardioides</taxon>
    </lineage>
</organism>
<dbReference type="PANTHER" id="PTHR34202:SF1">
    <property type="entry name" value="UPF0548 PROTEIN"/>
    <property type="match status" value="1"/>
</dbReference>